<dbReference type="Gene3D" id="1.20.1260.100">
    <property type="entry name" value="TspO/MBR protein"/>
    <property type="match status" value="1"/>
</dbReference>
<dbReference type="FunFam" id="1.20.1260.100:FF:000001">
    <property type="entry name" value="translocator protein 2"/>
    <property type="match status" value="1"/>
</dbReference>
<comment type="caution">
    <text evidence="7">The sequence shown here is derived from an EMBL/GenBank/DDBJ whole genome shotgun (WGS) entry which is preliminary data.</text>
</comment>
<dbReference type="RefSeq" id="WP_007469251.1">
    <property type="nucleotide sequence ID" value="NZ_KI391953.1"/>
</dbReference>
<reference evidence="7 8" key="1">
    <citation type="journal article" date="2011" name="Stand. Genomic Sci.">
        <title>High quality draft genome sequence of Segniliparus rugosus CDC 945(T)= (ATCC BAA-974(T)).</title>
        <authorList>
            <person name="Earl A.M."/>
            <person name="Desjardins C.A."/>
            <person name="Fitzgerald M.G."/>
            <person name="Arachchi H.M."/>
            <person name="Zeng Q."/>
            <person name="Mehta T."/>
            <person name="Griggs A."/>
            <person name="Birren B.W."/>
            <person name="Toney N.C."/>
            <person name="Carr J."/>
            <person name="Posey J."/>
            <person name="Butler W.R."/>
        </authorList>
    </citation>
    <scope>NUCLEOTIDE SEQUENCE [LARGE SCALE GENOMIC DNA]</scope>
    <source>
        <strain evidence="8">ATCC BAA-974 / DSM 45345 / CCUG 50838 / CIP 108380 / JCM 13579 / CDC 945</strain>
    </source>
</reference>
<gene>
    <name evidence="7" type="ORF">HMPREF9336_01624</name>
</gene>
<dbReference type="InterPro" id="IPR038330">
    <property type="entry name" value="TspO/MBR-related_sf"/>
</dbReference>
<dbReference type="OrthoDB" id="9795496at2"/>
<evidence type="ECO:0000256" key="3">
    <source>
        <dbReference type="ARBA" id="ARBA00022692"/>
    </source>
</evidence>
<evidence type="ECO:0000256" key="1">
    <source>
        <dbReference type="ARBA" id="ARBA00004141"/>
    </source>
</evidence>
<comment type="similarity">
    <text evidence="2">Belongs to the TspO/BZRP family.</text>
</comment>
<feature type="transmembrane region" description="Helical" evidence="6">
    <location>
        <begin position="88"/>
        <end position="106"/>
    </location>
</feature>
<dbReference type="eggNOG" id="COG3476">
    <property type="taxonomic scope" value="Bacteria"/>
</dbReference>
<name>E5XQ52_SEGRC</name>
<keyword evidence="5 6" id="KW-0472">Membrane</keyword>
<evidence type="ECO:0000256" key="6">
    <source>
        <dbReference type="SAM" id="Phobius"/>
    </source>
</evidence>
<evidence type="ECO:0008006" key="9">
    <source>
        <dbReference type="Google" id="ProtNLM"/>
    </source>
</evidence>
<dbReference type="PANTHER" id="PTHR10057:SF0">
    <property type="entry name" value="TRANSLOCATOR PROTEIN"/>
    <property type="match status" value="1"/>
</dbReference>
<evidence type="ECO:0000256" key="4">
    <source>
        <dbReference type="ARBA" id="ARBA00022989"/>
    </source>
</evidence>
<dbReference type="PANTHER" id="PTHR10057">
    <property type="entry name" value="PERIPHERAL-TYPE BENZODIAZEPINE RECEPTOR"/>
    <property type="match status" value="1"/>
</dbReference>
<dbReference type="Pfam" id="PF03073">
    <property type="entry name" value="TspO_MBR"/>
    <property type="match status" value="1"/>
</dbReference>
<dbReference type="GO" id="GO:0016020">
    <property type="term" value="C:membrane"/>
    <property type="evidence" value="ECO:0007669"/>
    <property type="project" value="UniProtKB-SubCell"/>
</dbReference>
<evidence type="ECO:0000313" key="8">
    <source>
        <dbReference type="Proteomes" id="UP000004816"/>
    </source>
</evidence>
<dbReference type="InterPro" id="IPR004307">
    <property type="entry name" value="TspO_MBR"/>
</dbReference>
<keyword evidence="3 6" id="KW-0812">Transmembrane</keyword>
<sequence>MSLVSVVRGLSAKDARGLGVSLGLTAAVAAVGSAASVSTREDYQELSRPSWSPPGWVFGPAWTALYAMMGTAAWRVWRGGPEGRKEPLAWYGVQLALNALWSPLFFGARKRGAALADIGALWLAINRTGMLFWRRDRTAGALLVPYLAWVSFASALNFDIWRRNR</sequence>
<evidence type="ECO:0000313" key="7">
    <source>
        <dbReference type="EMBL" id="EFV13525.1"/>
    </source>
</evidence>
<keyword evidence="8" id="KW-1185">Reference proteome</keyword>
<dbReference type="Proteomes" id="UP000004816">
    <property type="component" value="Unassembled WGS sequence"/>
</dbReference>
<organism evidence="7 8">
    <name type="scientific">Segniliparus rugosus (strain ATCC BAA-974 / DSM 45345 / CCUG 50838 / CIP 108380 / JCM 13579 / CDC 945)</name>
    <dbReference type="NCBI Taxonomy" id="679197"/>
    <lineage>
        <taxon>Bacteria</taxon>
        <taxon>Bacillati</taxon>
        <taxon>Actinomycetota</taxon>
        <taxon>Actinomycetes</taxon>
        <taxon>Mycobacteriales</taxon>
        <taxon>Segniliparaceae</taxon>
        <taxon>Segniliparus</taxon>
    </lineage>
</organism>
<dbReference type="HOGENOM" id="CLU_091805_2_1_11"/>
<evidence type="ECO:0000256" key="2">
    <source>
        <dbReference type="ARBA" id="ARBA00007524"/>
    </source>
</evidence>
<protein>
    <recommendedName>
        <fullName evidence="9">Tryptophan-rich sensory protein</fullName>
    </recommendedName>
</protein>
<accession>E5XQ52</accession>
<dbReference type="EMBL" id="ACZI02000001">
    <property type="protein sequence ID" value="EFV13525.1"/>
    <property type="molecule type" value="Genomic_DNA"/>
</dbReference>
<feature type="transmembrane region" description="Helical" evidence="6">
    <location>
        <begin position="58"/>
        <end position="76"/>
    </location>
</feature>
<comment type="subcellular location">
    <subcellularLocation>
        <location evidence="1">Membrane</location>
        <topology evidence="1">Multi-pass membrane protein</topology>
    </subcellularLocation>
</comment>
<evidence type="ECO:0000256" key="5">
    <source>
        <dbReference type="ARBA" id="ARBA00023136"/>
    </source>
</evidence>
<dbReference type="AlphaFoldDB" id="E5XQ52"/>
<proteinExistence type="inferred from homology"/>
<keyword evidence="4 6" id="KW-1133">Transmembrane helix</keyword>
<dbReference type="PIRSF" id="PIRSF005859">
    <property type="entry name" value="PBR"/>
    <property type="match status" value="1"/>
</dbReference>
<dbReference type="GO" id="GO:0033013">
    <property type="term" value="P:tetrapyrrole metabolic process"/>
    <property type="evidence" value="ECO:0007669"/>
    <property type="project" value="UniProtKB-ARBA"/>
</dbReference>
<dbReference type="CDD" id="cd15904">
    <property type="entry name" value="TSPO_MBR"/>
    <property type="match status" value="1"/>
</dbReference>
<feature type="transmembrane region" description="Helical" evidence="6">
    <location>
        <begin position="140"/>
        <end position="158"/>
    </location>
</feature>